<feature type="region of interest" description="Disordered" evidence="3">
    <location>
        <begin position="997"/>
        <end position="1031"/>
    </location>
</feature>
<dbReference type="STRING" id="574375.AZF08_08275"/>
<organism evidence="6 7">
    <name type="scientific">Bacillus gaemokensis</name>
    <dbReference type="NCBI Taxonomy" id="574375"/>
    <lineage>
        <taxon>Bacteria</taxon>
        <taxon>Bacillati</taxon>
        <taxon>Bacillota</taxon>
        <taxon>Bacilli</taxon>
        <taxon>Bacillales</taxon>
        <taxon>Bacillaceae</taxon>
        <taxon>Bacillus</taxon>
        <taxon>Bacillus cereus group</taxon>
    </lineage>
</organism>
<dbReference type="eggNOG" id="COG5283">
    <property type="taxonomic scope" value="Bacteria"/>
</dbReference>
<proteinExistence type="predicted"/>
<dbReference type="AlphaFoldDB" id="A0A073KF69"/>
<feature type="compositionally biased region" description="Basic and acidic residues" evidence="3">
    <location>
        <begin position="948"/>
        <end position="962"/>
    </location>
</feature>
<feature type="transmembrane region" description="Helical" evidence="4">
    <location>
        <begin position="427"/>
        <end position="446"/>
    </location>
</feature>
<evidence type="ECO:0000256" key="1">
    <source>
        <dbReference type="ARBA" id="ARBA00022612"/>
    </source>
</evidence>
<keyword evidence="4" id="KW-0472">Membrane</keyword>
<accession>A0A073KF69</accession>
<comment type="caution">
    <text evidence="6">The sequence shown here is derived from an EMBL/GenBank/DDBJ whole genome shotgun (WGS) entry which is preliminary data.</text>
</comment>
<dbReference type="OrthoDB" id="28713at2"/>
<evidence type="ECO:0000256" key="4">
    <source>
        <dbReference type="SAM" id="Phobius"/>
    </source>
</evidence>
<dbReference type="EMBL" id="JOTM01000002">
    <property type="protein sequence ID" value="KEK25166.1"/>
    <property type="molecule type" value="Genomic_DNA"/>
</dbReference>
<feature type="region of interest" description="Disordered" evidence="3">
    <location>
        <begin position="929"/>
        <end position="979"/>
    </location>
</feature>
<protein>
    <recommendedName>
        <fullName evidence="5">Phage tail tape measure protein domain-containing protein</fullName>
    </recommendedName>
</protein>
<evidence type="ECO:0000259" key="5">
    <source>
        <dbReference type="Pfam" id="PF10145"/>
    </source>
</evidence>
<evidence type="ECO:0000256" key="2">
    <source>
        <dbReference type="SAM" id="Coils"/>
    </source>
</evidence>
<dbReference type="PANTHER" id="PTHR37813:SF1">
    <property type="entry name" value="FELS-2 PROPHAGE PROTEIN"/>
    <property type="match status" value="1"/>
</dbReference>
<feature type="coiled-coil region" evidence="2">
    <location>
        <begin position="621"/>
        <end position="674"/>
    </location>
</feature>
<dbReference type="PANTHER" id="PTHR37813">
    <property type="entry name" value="FELS-2 PROPHAGE PROTEIN"/>
    <property type="match status" value="1"/>
</dbReference>
<dbReference type="eggNOG" id="COG1196">
    <property type="taxonomic scope" value="Bacteria"/>
</dbReference>
<keyword evidence="4" id="KW-1133">Transmembrane helix</keyword>
<feature type="domain" description="Phage tail tape measure protein" evidence="5">
    <location>
        <begin position="97"/>
        <end position="295"/>
    </location>
</feature>
<sequence length="1120" mass="119621">MAGGANAGEVRARLVLDNVQFRQGVQQARNDMQGLSNSSRQSAQGMSALTTASAAVGTAVVAAVGASVGAAANFEQSMARVKAISGATDGEFAKLSQTAKDLGASTQFSATQASEALSYLSMAGFKTEQSIKALPSVLNLAAAGQMDLGRSADIVSNIMTGFGVSADNTGHAVDVLVKTMTSANTDLPMLGDAMKYVAPVASSLGISMEDTATAVAKMSDAGIQGSMAGTALRAALLQLNSPVGAAQKEMEKLGLNVKDAHGNMLPLPQIIGKVNEKTKDMTDSQKTATAAHLVGTEAASGFVALLKVGEQGLADYSKGLENSAGTAERVAKVQQETLKGAWDGLTSAAEGLAIGIGEKMLPAFTAVVKGATGFVDVLAKLDPQMVGAGLAAAGTAAGVALFATGITKAITAVRAFSVALISNPATAWIAGISIAVGALTGVLVGAKKETEEFKEVSFDTYKSLDQQSEGLKSAADEYDNLRSKVNLSNEELLKYRSLQQDLERATDPRAKQEIQQALDTLIQKSGANNDQIQKTIELSDKVIEQAPGTARSFNDRGQAIATSTDAARQYVEELNKAKEAELELQKANAMKNLHKDLTTYKDSIKTVNDLIDDTPNKVKKVEEAQANLATREEVMVRVRKNGSEKQIELQQQIIDKSKDQLNTSKQELQEHKAKIYSKQAEVTLAEQALQKGNASFDQIVSIKMAQAGINYEKGKEIEAIDVAIAKEQEKIGKLNEVKNANGGLTEEQQKQLDAANQNVSKYGELKGAIVQNKSEQETFNMTVRDGKREAGELQEILDKPVDKKVNVDTAEGENKVTILDRLAALEQTKKVNADTSQADGKINDTNAKAEEEKTKPLDLNPTVANAKIIETNLKAEEKKTKPILGNPMDAFSKIAQVDSKAEREKVKAILANPADAFAKIKEADQKAEAAKTKPIDGNPTQANAKILETNRKIEEGKTKKVDANTSSADSKVESLSKKASKDETKNVFVKIWETLTGSGDSKRHNGGTTQSIRPKYHNGGSPRAQRPNRPKFDEVDVRLLKNEMVLTAGQQENLFNMIRTFNAGTAMSVMKAQETATSGSSGVSITNHIHEMNVRDDNDIEKIAKELGRLEKQRQRARGY</sequence>
<feature type="compositionally biased region" description="Basic and acidic residues" evidence="3">
    <location>
        <begin position="970"/>
        <end position="979"/>
    </location>
</feature>
<keyword evidence="4" id="KW-0812">Transmembrane</keyword>
<dbReference type="NCBIfam" id="TIGR01760">
    <property type="entry name" value="tape_meas_TP901"/>
    <property type="match status" value="1"/>
</dbReference>
<dbReference type="InterPro" id="IPR010090">
    <property type="entry name" value="Phage_tape_meas"/>
</dbReference>
<evidence type="ECO:0000256" key="3">
    <source>
        <dbReference type="SAM" id="MobiDB-lite"/>
    </source>
</evidence>
<gene>
    <name evidence="6" type="ORF">BAGA_11030</name>
</gene>
<keyword evidence="7" id="KW-1185">Reference proteome</keyword>
<keyword evidence="2" id="KW-0175">Coiled coil</keyword>
<feature type="coiled-coil region" evidence="2">
    <location>
        <begin position="567"/>
        <end position="597"/>
    </location>
</feature>
<feature type="transmembrane region" description="Helical" evidence="4">
    <location>
        <begin position="385"/>
        <end position="406"/>
    </location>
</feature>
<dbReference type="RefSeq" id="WP_033672949.1">
    <property type="nucleotide sequence ID" value="NZ_JOTM01000002.1"/>
</dbReference>
<feature type="coiled-coil region" evidence="2">
    <location>
        <begin position="464"/>
        <end position="491"/>
    </location>
</feature>
<dbReference type="Pfam" id="PF10145">
    <property type="entry name" value="PhageMin_Tail"/>
    <property type="match status" value="1"/>
</dbReference>
<name>A0A073KF69_9BACI</name>
<evidence type="ECO:0000313" key="6">
    <source>
        <dbReference type="EMBL" id="KEK25166.1"/>
    </source>
</evidence>
<dbReference type="Proteomes" id="UP000027778">
    <property type="component" value="Unassembled WGS sequence"/>
</dbReference>
<evidence type="ECO:0000313" key="7">
    <source>
        <dbReference type="Proteomes" id="UP000027778"/>
    </source>
</evidence>
<reference evidence="6 7" key="1">
    <citation type="submission" date="2014-06" db="EMBL/GenBank/DDBJ databases">
        <title>Draft genome sequence of Bacillus gaemokensis JCM 15801 (MCCC 1A00707).</title>
        <authorList>
            <person name="Lai Q."/>
            <person name="Liu Y."/>
            <person name="Shao Z."/>
        </authorList>
    </citation>
    <scope>NUCLEOTIDE SEQUENCE [LARGE SCALE GENOMIC DNA]</scope>
    <source>
        <strain evidence="6 7">JCM 15801</strain>
    </source>
</reference>
<keyword evidence="1" id="KW-1188">Viral release from host cell</keyword>